<sequence>VKRRRINKNHMIPEEETVIDIEKGESHDKILAAIKKAKLEKKMTSVFSIERGTSRDKILADIDEQKREKKSL</sequence>
<comment type="caution">
    <text evidence="1">The sequence shown here is derived from an EMBL/GenBank/DDBJ whole genome shotgun (WGS) entry which is preliminary data.</text>
</comment>
<name>A0A0F9B2A9_9ZZZZ</name>
<dbReference type="AlphaFoldDB" id="A0A0F9B2A9"/>
<dbReference type="Gene3D" id="2.30.30.30">
    <property type="match status" value="1"/>
</dbReference>
<gene>
    <name evidence="1" type="ORF">LCGC14_2841030</name>
</gene>
<evidence type="ECO:0000313" key="1">
    <source>
        <dbReference type="EMBL" id="KKK78691.1"/>
    </source>
</evidence>
<reference evidence="1" key="1">
    <citation type="journal article" date="2015" name="Nature">
        <title>Complex archaea that bridge the gap between prokaryotes and eukaryotes.</title>
        <authorList>
            <person name="Spang A."/>
            <person name="Saw J.H."/>
            <person name="Jorgensen S.L."/>
            <person name="Zaremba-Niedzwiedzka K."/>
            <person name="Martijn J."/>
            <person name="Lind A.E."/>
            <person name="van Eijk R."/>
            <person name="Schleper C."/>
            <person name="Guy L."/>
            <person name="Ettema T.J."/>
        </authorList>
    </citation>
    <scope>NUCLEOTIDE SEQUENCE</scope>
</reference>
<proteinExistence type="predicted"/>
<dbReference type="InterPro" id="IPR014722">
    <property type="entry name" value="Rib_uL2_dom2"/>
</dbReference>
<feature type="non-terminal residue" evidence="1">
    <location>
        <position position="1"/>
    </location>
</feature>
<accession>A0A0F9B2A9</accession>
<protein>
    <submittedName>
        <fullName evidence="1">Uncharacterized protein</fullName>
    </submittedName>
</protein>
<dbReference type="EMBL" id="LAZR01054377">
    <property type="protein sequence ID" value="KKK78691.1"/>
    <property type="molecule type" value="Genomic_DNA"/>
</dbReference>
<organism evidence="1">
    <name type="scientific">marine sediment metagenome</name>
    <dbReference type="NCBI Taxonomy" id="412755"/>
    <lineage>
        <taxon>unclassified sequences</taxon>
        <taxon>metagenomes</taxon>
        <taxon>ecological metagenomes</taxon>
    </lineage>
</organism>